<dbReference type="Pfam" id="PF03483">
    <property type="entry name" value="B3_4"/>
    <property type="match status" value="1"/>
</dbReference>
<dbReference type="PANTHER" id="PTHR10947">
    <property type="entry name" value="PHENYLALANYL-TRNA SYNTHETASE BETA CHAIN AND LEUCINE-RICH REPEAT-CONTAINING PROTEIN 47"/>
    <property type="match status" value="1"/>
</dbReference>
<evidence type="ECO:0000256" key="4">
    <source>
        <dbReference type="ARBA" id="ARBA00022490"/>
    </source>
</evidence>
<dbReference type="GO" id="GO:0009328">
    <property type="term" value="C:phenylalanine-tRNA ligase complex"/>
    <property type="evidence" value="ECO:0007669"/>
    <property type="project" value="TreeGrafter"/>
</dbReference>
<dbReference type="SUPFAM" id="SSF50249">
    <property type="entry name" value="Nucleic acid-binding proteins"/>
    <property type="match status" value="1"/>
</dbReference>
<evidence type="ECO:0000313" key="17">
    <source>
        <dbReference type="Proteomes" id="UP000516446"/>
    </source>
</evidence>
<evidence type="ECO:0000256" key="11">
    <source>
        <dbReference type="ARBA" id="ARBA00022884"/>
    </source>
</evidence>
<gene>
    <name evidence="15" type="primary">pheT</name>
    <name evidence="16" type="ORF">FY536_04875</name>
</gene>
<evidence type="ECO:0000256" key="3">
    <source>
        <dbReference type="ARBA" id="ARBA00011209"/>
    </source>
</evidence>
<dbReference type="FunFam" id="2.40.50.140:FF:000045">
    <property type="entry name" value="Phenylalanine--tRNA ligase beta subunit"/>
    <property type="match status" value="1"/>
</dbReference>
<dbReference type="InterPro" id="IPR041616">
    <property type="entry name" value="PheRS_beta_core"/>
</dbReference>
<dbReference type="GO" id="GO:0140096">
    <property type="term" value="F:catalytic activity, acting on a protein"/>
    <property type="evidence" value="ECO:0007669"/>
    <property type="project" value="UniProtKB-ARBA"/>
</dbReference>
<keyword evidence="13 15" id="KW-0030">Aminoacyl-tRNA synthetase</keyword>
<dbReference type="CDD" id="cd00769">
    <property type="entry name" value="PheRS_beta_core"/>
    <property type="match status" value="1"/>
</dbReference>
<dbReference type="Pfam" id="PF17759">
    <property type="entry name" value="tRNA_synthFbeta"/>
    <property type="match status" value="1"/>
</dbReference>
<dbReference type="InterPro" id="IPR036690">
    <property type="entry name" value="Fdx_antiC-bd_sf"/>
</dbReference>
<protein>
    <recommendedName>
        <fullName evidence="15">Phenylalanine--tRNA ligase beta subunit</fullName>
        <ecNumber evidence="15">6.1.1.20</ecNumber>
    </recommendedName>
    <alternativeName>
        <fullName evidence="15">Phenylalanyl-tRNA synthetase beta subunit</fullName>
        <shortName evidence="15">PheRS</shortName>
    </alternativeName>
</protein>
<evidence type="ECO:0000256" key="14">
    <source>
        <dbReference type="ARBA" id="ARBA00049255"/>
    </source>
</evidence>
<dbReference type="PANTHER" id="PTHR10947:SF0">
    <property type="entry name" value="PHENYLALANINE--TRNA LIGASE BETA SUBUNIT"/>
    <property type="match status" value="1"/>
</dbReference>
<evidence type="ECO:0000256" key="8">
    <source>
        <dbReference type="ARBA" id="ARBA00022741"/>
    </source>
</evidence>
<evidence type="ECO:0000256" key="5">
    <source>
        <dbReference type="ARBA" id="ARBA00022555"/>
    </source>
</evidence>
<evidence type="ECO:0000256" key="15">
    <source>
        <dbReference type="HAMAP-Rule" id="MF_00283"/>
    </source>
</evidence>
<dbReference type="AlphaFoldDB" id="A0A7H1MME6"/>
<dbReference type="SUPFAM" id="SSF46955">
    <property type="entry name" value="Putative DNA-binding domain"/>
    <property type="match status" value="1"/>
</dbReference>
<dbReference type="GO" id="GO:0016740">
    <property type="term" value="F:transferase activity"/>
    <property type="evidence" value="ECO:0007669"/>
    <property type="project" value="UniProtKB-ARBA"/>
</dbReference>
<keyword evidence="10 15" id="KW-0460">Magnesium</keyword>
<dbReference type="Gene3D" id="3.30.930.10">
    <property type="entry name" value="Bira Bifunctional Protein, Domain 2"/>
    <property type="match status" value="1"/>
</dbReference>
<dbReference type="FunFam" id="3.30.930.10:FF:000022">
    <property type="entry name" value="Phenylalanine--tRNA ligase beta subunit"/>
    <property type="match status" value="1"/>
</dbReference>
<feature type="binding site" evidence="15">
    <location>
        <position position="473"/>
    </location>
    <ligand>
        <name>Mg(2+)</name>
        <dbReference type="ChEBI" id="CHEBI:18420"/>
        <note>shared with alpha subunit</note>
    </ligand>
</feature>
<dbReference type="FunFam" id="3.30.70.380:FF:000001">
    <property type="entry name" value="Phenylalanine--tRNA ligase beta subunit"/>
    <property type="match status" value="1"/>
</dbReference>
<dbReference type="InterPro" id="IPR004532">
    <property type="entry name" value="Phe-tRNA-ligase_IIc_bsu_bact"/>
</dbReference>
<keyword evidence="11" id="KW-0694">RNA-binding</keyword>
<dbReference type="GO" id="GO:0006432">
    <property type="term" value="P:phenylalanyl-tRNA aminoacylation"/>
    <property type="evidence" value="ECO:0007669"/>
    <property type="project" value="UniProtKB-UniRule"/>
</dbReference>
<keyword evidence="17" id="KW-1185">Reference proteome</keyword>
<dbReference type="InterPro" id="IPR033714">
    <property type="entry name" value="tRNA_bind_bactPheRS"/>
</dbReference>
<dbReference type="Gene3D" id="2.40.50.140">
    <property type="entry name" value="Nucleic acid-binding proteins"/>
    <property type="match status" value="1"/>
</dbReference>
<dbReference type="EC" id="6.1.1.20" evidence="15"/>
<comment type="catalytic activity">
    <reaction evidence="14 15">
        <text>tRNA(Phe) + L-phenylalanine + ATP = L-phenylalanyl-tRNA(Phe) + AMP + diphosphate + H(+)</text>
        <dbReference type="Rhea" id="RHEA:19413"/>
        <dbReference type="Rhea" id="RHEA-COMP:9668"/>
        <dbReference type="Rhea" id="RHEA-COMP:9699"/>
        <dbReference type="ChEBI" id="CHEBI:15378"/>
        <dbReference type="ChEBI" id="CHEBI:30616"/>
        <dbReference type="ChEBI" id="CHEBI:33019"/>
        <dbReference type="ChEBI" id="CHEBI:58095"/>
        <dbReference type="ChEBI" id="CHEBI:78442"/>
        <dbReference type="ChEBI" id="CHEBI:78531"/>
        <dbReference type="ChEBI" id="CHEBI:456215"/>
        <dbReference type="EC" id="6.1.1.20"/>
    </reaction>
</comment>
<evidence type="ECO:0000256" key="13">
    <source>
        <dbReference type="ARBA" id="ARBA00023146"/>
    </source>
</evidence>
<dbReference type="InterPro" id="IPR005121">
    <property type="entry name" value="Fdx_antiC-bd"/>
</dbReference>
<dbReference type="GO" id="GO:0004826">
    <property type="term" value="F:phenylalanine-tRNA ligase activity"/>
    <property type="evidence" value="ECO:0007669"/>
    <property type="project" value="UniProtKB-UniRule"/>
</dbReference>
<evidence type="ECO:0000256" key="1">
    <source>
        <dbReference type="ARBA" id="ARBA00004496"/>
    </source>
</evidence>
<comment type="subunit">
    <text evidence="3 15">Tetramer of two alpha and two beta subunits.</text>
</comment>
<dbReference type="GO" id="GO:0005524">
    <property type="term" value="F:ATP binding"/>
    <property type="evidence" value="ECO:0007669"/>
    <property type="project" value="UniProtKB-UniRule"/>
</dbReference>
<dbReference type="Pfam" id="PF03484">
    <property type="entry name" value="B5"/>
    <property type="match status" value="1"/>
</dbReference>
<dbReference type="PROSITE" id="PS51483">
    <property type="entry name" value="B5"/>
    <property type="match status" value="1"/>
</dbReference>
<dbReference type="InterPro" id="IPR002547">
    <property type="entry name" value="tRNA-bd_dom"/>
</dbReference>
<dbReference type="SMART" id="SM00896">
    <property type="entry name" value="FDX-ACB"/>
    <property type="match status" value="1"/>
</dbReference>
<keyword evidence="6 15" id="KW-0436">Ligase</keyword>
<evidence type="ECO:0000313" key="16">
    <source>
        <dbReference type="EMBL" id="QNT64632.1"/>
    </source>
</evidence>
<evidence type="ECO:0000256" key="6">
    <source>
        <dbReference type="ARBA" id="ARBA00022598"/>
    </source>
</evidence>
<dbReference type="NCBIfam" id="NF045760">
    <property type="entry name" value="YtpR"/>
    <property type="match status" value="1"/>
</dbReference>
<dbReference type="Gene3D" id="3.30.70.380">
    <property type="entry name" value="Ferrodoxin-fold anticodon-binding domain"/>
    <property type="match status" value="1"/>
</dbReference>
<evidence type="ECO:0000256" key="12">
    <source>
        <dbReference type="ARBA" id="ARBA00022917"/>
    </source>
</evidence>
<dbReference type="InterPro" id="IPR005147">
    <property type="entry name" value="tRNA_synthase_B5-dom"/>
</dbReference>
<reference evidence="16 17" key="1">
    <citation type="submission" date="2019-08" db="EMBL/GenBank/DDBJ databases">
        <authorList>
            <person name="Chang H.C."/>
            <person name="Mun S.Y."/>
        </authorList>
    </citation>
    <scope>NUCLEOTIDE SEQUENCE [LARGE SCALE GENOMIC DNA]</scope>
    <source>
        <strain evidence="16 17">SK</strain>
    </source>
</reference>
<keyword evidence="5" id="KW-0820">tRNA-binding</keyword>
<dbReference type="InterPro" id="IPR020825">
    <property type="entry name" value="Phe-tRNA_synthase-like_B3/B4"/>
</dbReference>
<dbReference type="GO" id="GO:0000049">
    <property type="term" value="F:tRNA binding"/>
    <property type="evidence" value="ECO:0007669"/>
    <property type="project" value="UniProtKB-UniRule"/>
</dbReference>
<feature type="binding site" evidence="15">
    <location>
        <position position="474"/>
    </location>
    <ligand>
        <name>Mg(2+)</name>
        <dbReference type="ChEBI" id="CHEBI:18420"/>
        <note>shared with alpha subunit</note>
    </ligand>
</feature>
<keyword evidence="8 15" id="KW-0547">Nucleotide-binding</keyword>
<dbReference type="GO" id="GO:0000287">
    <property type="term" value="F:magnesium ion binding"/>
    <property type="evidence" value="ECO:0007669"/>
    <property type="project" value="UniProtKB-UniRule"/>
</dbReference>
<dbReference type="SUPFAM" id="SSF56037">
    <property type="entry name" value="PheT/TilS domain"/>
    <property type="match status" value="1"/>
</dbReference>
<dbReference type="EMBL" id="CP043431">
    <property type="protein sequence ID" value="QNT64632.1"/>
    <property type="molecule type" value="Genomic_DNA"/>
</dbReference>
<keyword evidence="7 15" id="KW-0479">Metal-binding</keyword>
<evidence type="ECO:0000256" key="2">
    <source>
        <dbReference type="ARBA" id="ARBA00008653"/>
    </source>
</evidence>
<dbReference type="Proteomes" id="UP000516446">
    <property type="component" value="Chromosome"/>
</dbReference>
<evidence type="ECO:0000256" key="10">
    <source>
        <dbReference type="ARBA" id="ARBA00022842"/>
    </source>
</evidence>
<dbReference type="NCBIfam" id="TIGR00472">
    <property type="entry name" value="pheT_bact"/>
    <property type="match status" value="1"/>
</dbReference>
<evidence type="ECO:0000256" key="7">
    <source>
        <dbReference type="ARBA" id="ARBA00022723"/>
    </source>
</evidence>
<dbReference type="SMART" id="SM00874">
    <property type="entry name" value="B5"/>
    <property type="match status" value="1"/>
</dbReference>
<keyword evidence="4 15" id="KW-0963">Cytoplasm</keyword>
<dbReference type="HAMAP" id="MF_00283">
    <property type="entry name" value="Phe_tRNA_synth_beta1"/>
    <property type="match status" value="1"/>
</dbReference>
<dbReference type="FunFam" id="3.30.56.10:FF:000002">
    <property type="entry name" value="Phenylalanine--tRNA ligase beta subunit"/>
    <property type="match status" value="1"/>
</dbReference>
<dbReference type="InterPro" id="IPR012340">
    <property type="entry name" value="NA-bd_OB-fold"/>
</dbReference>
<dbReference type="SUPFAM" id="SSF55681">
    <property type="entry name" value="Class II aaRS and biotin synthetases"/>
    <property type="match status" value="1"/>
</dbReference>
<keyword evidence="9 15" id="KW-0067">ATP-binding</keyword>
<dbReference type="PROSITE" id="PS51447">
    <property type="entry name" value="FDX_ACB"/>
    <property type="match status" value="1"/>
</dbReference>
<name>A0A7H1MME6_9LACO</name>
<comment type="similarity">
    <text evidence="2 15">Belongs to the phenylalanyl-tRNA synthetase beta subunit family. Type 1 subfamily.</text>
</comment>
<dbReference type="FunFam" id="3.50.40.10:FF:000001">
    <property type="entry name" value="Phenylalanine--tRNA ligase beta subunit"/>
    <property type="match status" value="1"/>
</dbReference>
<feature type="binding site" evidence="15">
    <location>
        <position position="470"/>
    </location>
    <ligand>
        <name>Mg(2+)</name>
        <dbReference type="ChEBI" id="CHEBI:18420"/>
        <note>shared with alpha subunit</note>
    </ligand>
</feature>
<sequence>MRVSTNWLKDYMKIDLPINELAEKISRTSVEIEGQSQMQGNMKKVVIAKVLTVEPHPDSDHMVITQVDAGEEEPVQIVTGAPNIAEGQTVILAKHGSVIGNGVKIKKGKLRGVRSNGMLCALQEVGLDDKLAPKELEAGIWVFNEDDAKDLKPGDDAFHALGMDDDILETGITPNRADMLSMNGTAFEVAAMLGVPMTLPKFELHEATQKTNETLQVEVPKELATTYGVRVVKNVAVKDSPLWMQKRLWNMGIRPINNIVDITNYLMLMYGQPLHAFDYDKLPSTNLKVRTAQAGEKLVTLDDVERETSAGDILITADNEPLMFAGVMGGASTRVTDQTQTVVLEAAIFEPTSIRHTARDQNLHSEASQRFERGVDESMTLVALDHAAALMAELAGGDVLAEPVIAQSKTISLPVVSITLEYIRHVLGMEITVTEVGDIFDRLQFAYQEDQGEFKVEIPTRRWDISISADLVEEVARMYGYDNLPTTLPVGEMTPGQLTPAQTLIRASRHTLEGLGLNQAMSYVLTTPKKAKHFQLEAGMPVQLNYPMSQDRQQTRSSLLTGLLDDTAYNIAHNQNDVALYEQGRIFIADSDQTQQPREIEHLAGVISGNWHQRSWADAAEAVDFYALKGIVERLLENYKFKQEIKFVPIDRHVEMHPGRTADIFVGEVYVGMVGQIHPLIAKEYKINETFGFELNLDTIIDLKKLKTQYNEVSRYPEISRDIAVLVNKELDAATLQKTIVQASGRYLEKVELFDVYTGMNVGSDQKSLAYTLTFVDRENTLTDDVVTGAVEAITNTLEETYNAEIR</sequence>
<dbReference type="InterPro" id="IPR045060">
    <property type="entry name" value="Phe-tRNA-ligase_IIc_bsu"/>
</dbReference>
<dbReference type="CDD" id="cd02796">
    <property type="entry name" value="tRNA_bind_bactPheRS"/>
    <property type="match status" value="1"/>
</dbReference>
<dbReference type="InterPro" id="IPR009061">
    <property type="entry name" value="DNA-bd_dom_put_sf"/>
</dbReference>
<dbReference type="Pfam" id="PF03147">
    <property type="entry name" value="FDX-ACB"/>
    <property type="match status" value="1"/>
</dbReference>
<accession>A0A7H1MME6</accession>
<dbReference type="Gene3D" id="3.30.56.10">
    <property type="match status" value="2"/>
</dbReference>
<dbReference type="RefSeq" id="WP_104914620.1">
    <property type="nucleotide sequence ID" value="NZ_CP026847.1"/>
</dbReference>
<proteinExistence type="inferred from homology"/>
<evidence type="ECO:0000256" key="9">
    <source>
        <dbReference type="ARBA" id="ARBA00022840"/>
    </source>
</evidence>
<dbReference type="SMART" id="SM00873">
    <property type="entry name" value="B3_4"/>
    <property type="match status" value="1"/>
</dbReference>
<comment type="cofactor">
    <cofactor evidence="15">
        <name>Mg(2+)</name>
        <dbReference type="ChEBI" id="CHEBI:18420"/>
    </cofactor>
    <text evidence="15">Binds 2 magnesium ions per tetramer.</text>
</comment>
<organism evidence="16 17">
    <name type="scientific">Weissella koreensis</name>
    <dbReference type="NCBI Taxonomy" id="165096"/>
    <lineage>
        <taxon>Bacteria</taxon>
        <taxon>Bacillati</taxon>
        <taxon>Bacillota</taxon>
        <taxon>Bacilli</taxon>
        <taxon>Lactobacillales</taxon>
        <taxon>Lactobacillaceae</taxon>
        <taxon>Weissella</taxon>
    </lineage>
</organism>
<dbReference type="InterPro" id="IPR005146">
    <property type="entry name" value="B3/B4_tRNA-bd"/>
</dbReference>
<dbReference type="SUPFAM" id="SSF54991">
    <property type="entry name" value="Anticodon-binding domain of PheRS"/>
    <property type="match status" value="1"/>
</dbReference>
<feature type="binding site" evidence="15">
    <location>
        <position position="464"/>
    </location>
    <ligand>
        <name>Mg(2+)</name>
        <dbReference type="ChEBI" id="CHEBI:18420"/>
        <note>shared with alpha subunit</note>
    </ligand>
</feature>
<comment type="subcellular location">
    <subcellularLocation>
        <location evidence="1 15">Cytoplasm</location>
    </subcellularLocation>
</comment>
<dbReference type="PROSITE" id="PS50886">
    <property type="entry name" value="TRBD"/>
    <property type="match status" value="1"/>
</dbReference>
<keyword evidence="12 15" id="KW-0648">Protein biosynthesis</keyword>
<dbReference type="Gene3D" id="3.50.40.10">
    <property type="entry name" value="Phenylalanyl-trna Synthetase, Chain B, domain 3"/>
    <property type="match status" value="1"/>
</dbReference>
<dbReference type="Pfam" id="PF01588">
    <property type="entry name" value="tRNA_bind"/>
    <property type="match status" value="1"/>
</dbReference>
<dbReference type="InterPro" id="IPR045864">
    <property type="entry name" value="aa-tRNA-synth_II/BPL/LPL"/>
</dbReference>